<dbReference type="OrthoDB" id="444079at2759"/>
<keyword evidence="4 9" id="KW-1133">Transmembrane helix</keyword>
<keyword evidence="2" id="KW-0813">Transport</keyword>
<evidence type="ECO:0000259" key="10">
    <source>
        <dbReference type="PROSITE" id="PS50042"/>
    </source>
</evidence>
<evidence type="ECO:0000256" key="8">
    <source>
        <dbReference type="SAM" id="MobiDB-lite"/>
    </source>
</evidence>
<evidence type="ECO:0000256" key="7">
    <source>
        <dbReference type="ARBA" id="ARBA00023303"/>
    </source>
</evidence>
<dbReference type="GO" id="GO:0005249">
    <property type="term" value="F:voltage-gated potassium channel activity"/>
    <property type="evidence" value="ECO:0007669"/>
    <property type="project" value="InterPro"/>
</dbReference>
<feature type="domain" description="Cyclic nucleotide-binding" evidence="10">
    <location>
        <begin position="573"/>
        <end position="689"/>
    </location>
</feature>
<comment type="subcellular location">
    <subcellularLocation>
        <location evidence="1">Membrane</location>
        <topology evidence="1">Multi-pass membrane protein</topology>
    </subcellularLocation>
</comment>
<feature type="compositionally biased region" description="Pro residues" evidence="8">
    <location>
        <begin position="65"/>
        <end position="85"/>
    </location>
</feature>
<feature type="compositionally biased region" description="Basic and acidic residues" evidence="8">
    <location>
        <begin position="119"/>
        <end position="129"/>
    </location>
</feature>
<feature type="region of interest" description="Disordered" evidence="8">
    <location>
        <begin position="1"/>
        <end position="160"/>
    </location>
</feature>
<dbReference type="InterPro" id="IPR005821">
    <property type="entry name" value="Ion_trans_dom"/>
</dbReference>
<dbReference type="PANTHER" id="PTHR45689">
    <property type="entry name" value="I[[H]] CHANNEL, ISOFORM E"/>
    <property type="match status" value="1"/>
</dbReference>
<dbReference type="Gene3D" id="1.10.287.70">
    <property type="match status" value="1"/>
</dbReference>
<dbReference type="Proteomes" id="UP000041254">
    <property type="component" value="Unassembled WGS sequence"/>
</dbReference>
<feature type="transmembrane region" description="Helical" evidence="9">
    <location>
        <begin position="244"/>
        <end position="263"/>
    </location>
</feature>
<keyword evidence="5" id="KW-0406">Ion transport</keyword>
<dbReference type="AlphaFoldDB" id="A0A0G4F0E6"/>
<dbReference type="GO" id="GO:0003254">
    <property type="term" value="P:regulation of membrane depolarization"/>
    <property type="evidence" value="ECO:0007669"/>
    <property type="project" value="TreeGrafter"/>
</dbReference>
<gene>
    <name evidence="11" type="ORF">Vbra_14161</name>
</gene>
<keyword evidence="6 9" id="KW-0472">Membrane</keyword>
<dbReference type="InterPro" id="IPR014710">
    <property type="entry name" value="RmlC-like_jellyroll"/>
</dbReference>
<dbReference type="PhylomeDB" id="A0A0G4F0E6"/>
<dbReference type="GO" id="GO:0035725">
    <property type="term" value="P:sodium ion transmembrane transport"/>
    <property type="evidence" value="ECO:0007669"/>
    <property type="project" value="TreeGrafter"/>
</dbReference>
<sequence>MSGGPGPPAAADERRTSAAADPPQAEENEESPQPSNPQGKHPAAADAGAGFEFVSSAGSPNLPASLPPPPIPGPFPPLQEPPAPPETAESDQPPPAAAPRGPRQMGERRVSHSPTSHRPPAEQRARRVSESPLASGTGAGIDEDATPVSGPRRDSNNRRRSSLMSLAQAGGAGAGAAAGADKEEGKRVSAVTAVGGAAGGGGEDKPKMGMINRLDEEERPLYIEEGQSGCALNPFDPARINFDLLMLLSILYVAIVAPLKICFDVPHETVFWFTIDRFVDVLFITDIVFNFFTAHEENAVLIIDGRRNAIHYLKTWFLLDLVSSIPLEFIFFLSSGASSLSVLQLPRLLRIIKIFKLFRLVRLLKLLRIFTRLEESLLLRFSVMTILKFFFFTAMWCHWTSCVFYVLARSSFDQSGSFFDDSWVVVKEYEDASVDAKYAASFYFAMSTVTTIGYGDITGKSRDERIFCIFAMLMGASLFAYGITNIIEIYSQIDEKKNRFRLRMDRINMFIKENKLPPALKQKIREYFLFMKRHHLGMAEHAEEKTILSELSTPLLTEVTNYINRDILSNIPFLQGCNPYFTASFISFLQPRFYSPGEVIIKEGTYGRSMFILNKGLVEVTVKSQRVARLEDGSVFGEIALLGIVNKRTATIRTLTCCDMRVISRTAFNRLLAQYPDERKKFEIEAQRKLQEVTEIAAKQGGGPPVISPKDQEEQDHRDRDEWLQMCSVYLPRLSHTQLSKLQMRMSAEMLLRVCERVER</sequence>
<evidence type="ECO:0000256" key="5">
    <source>
        <dbReference type="ARBA" id="ARBA00023065"/>
    </source>
</evidence>
<evidence type="ECO:0000256" key="6">
    <source>
        <dbReference type="ARBA" id="ARBA00023136"/>
    </source>
</evidence>
<reference evidence="11 12" key="1">
    <citation type="submission" date="2014-11" db="EMBL/GenBank/DDBJ databases">
        <authorList>
            <person name="Zhu J."/>
            <person name="Qi W."/>
            <person name="Song R."/>
        </authorList>
    </citation>
    <scope>NUCLEOTIDE SEQUENCE [LARGE SCALE GENOMIC DNA]</scope>
</reference>
<dbReference type="PROSITE" id="PS00888">
    <property type="entry name" value="CNMP_BINDING_1"/>
    <property type="match status" value="1"/>
</dbReference>
<dbReference type="OMA" id="KSHIFRE"/>
<dbReference type="InterPro" id="IPR018488">
    <property type="entry name" value="cNMP-bd_CS"/>
</dbReference>
<dbReference type="Pfam" id="PF00027">
    <property type="entry name" value="cNMP_binding"/>
    <property type="match status" value="1"/>
</dbReference>
<evidence type="ECO:0000313" key="12">
    <source>
        <dbReference type="Proteomes" id="UP000041254"/>
    </source>
</evidence>
<name>A0A0G4F0E6_VITBC</name>
<keyword evidence="12" id="KW-1185">Reference proteome</keyword>
<feature type="transmembrane region" description="Helical" evidence="9">
    <location>
        <begin position="436"/>
        <end position="454"/>
    </location>
</feature>
<dbReference type="GO" id="GO:0098855">
    <property type="term" value="C:HCN channel complex"/>
    <property type="evidence" value="ECO:0007669"/>
    <property type="project" value="TreeGrafter"/>
</dbReference>
<protein>
    <recommendedName>
        <fullName evidence="10">Cyclic nucleotide-binding domain-containing protein</fullName>
    </recommendedName>
</protein>
<feature type="transmembrane region" description="Helical" evidence="9">
    <location>
        <begin position="385"/>
        <end position="408"/>
    </location>
</feature>
<dbReference type="InterPro" id="IPR018490">
    <property type="entry name" value="cNMP-bd_dom_sf"/>
</dbReference>
<proteinExistence type="predicted"/>
<dbReference type="InterPro" id="IPR003938">
    <property type="entry name" value="K_chnl_volt-dep_EAG/ELK/ERG"/>
</dbReference>
<evidence type="ECO:0000256" key="9">
    <source>
        <dbReference type="SAM" id="Phobius"/>
    </source>
</evidence>
<keyword evidence="7" id="KW-0407">Ion channel</keyword>
<feature type="transmembrane region" description="Helical" evidence="9">
    <location>
        <begin position="466"/>
        <end position="487"/>
    </location>
</feature>
<dbReference type="PROSITE" id="PS50042">
    <property type="entry name" value="CNMP_BINDING_3"/>
    <property type="match status" value="1"/>
</dbReference>
<dbReference type="FunFam" id="1.10.287.70:FF:000123">
    <property type="entry name" value="Potassium channel KAT3"/>
    <property type="match status" value="1"/>
</dbReference>
<evidence type="ECO:0000256" key="2">
    <source>
        <dbReference type="ARBA" id="ARBA00022448"/>
    </source>
</evidence>
<accession>A0A0G4F0E6</accession>
<feature type="transmembrane region" description="Helical" evidence="9">
    <location>
        <begin position="316"/>
        <end position="335"/>
    </location>
</feature>
<dbReference type="Gene3D" id="1.10.287.630">
    <property type="entry name" value="Helix hairpin bin"/>
    <property type="match status" value="1"/>
</dbReference>
<dbReference type="PRINTS" id="PR01463">
    <property type="entry name" value="EAGCHANLFMLY"/>
</dbReference>
<dbReference type="Pfam" id="PF00520">
    <property type="entry name" value="Ion_trans"/>
    <property type="match status" value="1"/>
</dbReference>
<dbReference type="Gene3D" id="2.60.120.10">
    <property type="entry name" value="Jelly Rolls"/>
    <property type="match status" value="1"/>
</dbReference>
<dbReference type="CDD" id="cd00038">
    <property type="entry name" value="CAP_ED"/>
    <property type="match status" value="1"/>
</dbReference>
<keyword evidence="3 9" id="KW-0812">Transmembrane</keyword>
<evidence type="ECO:0000256" key="3">
    <source>
        <dbReference type="ARBA" id="ARBA00022692"/>
    </source>
</evidence>
<dbReference type="InterPro" id="IPR000595">
    <property type="entry name" value="cNMP-bd_dom"/>
</dbReference>
<dbReference type="PROSITE" id="PS00889">
    <property type="entry name" value="CNMP_BINDING_2"/>
    <property type="match status" value="1"/>
</dbReference>
<dbReference type="InParanoid" id="A0A0G4F0E6"/>
<dbReference type="SUPFAM" id="SSF81324">
    <property type="entry name" value="Voltage-gated potassium channels"/>
    <property type="match status" value="1"/>
</dbReference>
<dbReference type="SUPFAM" id="SSF51206">
    <property type="entry name" value="cAMP-binding domain-like"/>
    <property type="match status" value="1"/>
</dbReference>
<evidence type="ECO:0000256" key="4">
    <source>
        <dbReference type="ARBA" id="ARBA00022989"/>
    </source>
</evidence>
<dbReference type="VEuPathDB" id="CryptoDB:Vbra_14161"/>
<dbReference type="InterPro" id="IPR051413">
    <property type="entry name" value="K/Na_HCN_channel"/>
</dbReference>
<dbReference type="EMBL" id="CDMY01000356">
    <property type="protein sequence ID" value="CEM05198.1"/>
    <property type="molecule type" value="Genomic_DNA"/>
</dbReference>
<evidence type="ECO:0000256" key="1">
    <source>
        <dbReference type="ARBA" id="ARBA00004141"/>
    </source>
</evidence>
<dbReference type="PANTHER" id="PTHR45689:SF5">
    <property type="entry name" value="I[[H]] CHANNEL, ISOFORM E"/>
    <property type="match status" value="1"/>
</dbReference>
<dbReference type="SMART" id="SM00100">
    <property type="entry name" value="cNMP"/>
    <property type="match status" value="1"/>
</dbReference>
<organism evidence="11 12">
    <name type="scientific">Vitrella brassicaformis (strain CCMP3155)</name>
    <dbReference type="NCBI Taxonomy" id="1169540"/>
    <lineage>
        <taxon>Eukaryota</taxon>
        <taxon>Sar</taxon>
        <taxon>Alveolata</taxon>
        <taxon>Colpodellida</taxon>
        <taxon>Vitrellaceae</taxon>
        <taxon>Vitrella</taxon>
    </lineage>
</organism>
<evidence type="ECO:0000313" key="11">
    <source>
        <dbReference type="EMBL" id="CEM05198.1"/>
    </source>
</evidence>